<evidence type="ECO:0000313" key="1">
    <source>
        <dbReference type="EMBL" id="ARN24092.1"/>
    </source>
</evidence>
<gene>
    <name evidence="1" type="ORF">A4W93_27840</name>
</gene>
<dbReference type="PANTHER" id="PTHR43737">
    <property type="entry name" value="BLL7424 PROTEIN"/>
    <property type="match status" value="1"/>
</dbReference>
<dbReference type="STRING" id="946333.A4W93_27840"/>
<accession>A0A1W6LIJ4</accession>
<keyword evidence="2" id="KW-1185">Reference proteome</keyword>
<dbReference type="EMBL" id="CP015118">
    <property type="protein sequence ID" value="ARN24092.1"/>
    <property type="molecule type" value="Genomic_DNA"/>
</dbReference>
<dbReference type="KEGG" id="rgu:A4W93_27840"/>
<sequence>MLVLLAACGGAKEDTGETVAALPPAEQPTAEASARFLTQASFGPNQESIDWVRLHGQAAWVRQQLAVPQTPHRNYLDAVAATFVGTDSTLQQSHFRESFWTQALTGPDQLRQRAAFALSQIFVVSFADSNVSGQIRGVATFYDMLGEKAFGNYRDLLEAVTLHPVMGQYLTMLRNQKEDGKGRVPDENYAREIMQLFSIGLYELNNDGTYKGGTPTETYTHEDIQGLAKVFTGWSWYAGPNLADRTNSRFGGGNANPDRDWMPMQAYANYHSVSEKKFLGVTIPAAAKADAEADLKVALDTLYNHPNVGPFLGKLLIQRLVTSNPSPAYVNRVANAFNNNGQGVRGDMKAVFTAVLLDSEARTYDAMSNSAGKVREPVLRLSSLLRATKATSVKGNYTGIDDTDNPVTRLGQTVLRSPTVFNFFRPGYTPPGSDAAKAGLVAPELQLTNEVSVAGYLNYIRGWISVSASRDVQPNWAPFIELAEDVPKLVDRVNLLLMSGQMPEALRAQIVASVEGRTIRKATATNAADVTADKTDRVRIAFMLAMASPDYLIQK</sequence>
<dbReference type="InterPro" id="IPR014917">
    <property type="entry name" value="DUF1800"/>
</dbReference>
<proteinExistence type="predicted"/>
<protein>
    <recommendedName>
        <fullName evidence="3">DUF1800 domain-containing protein</fullName>
    </recommendedName>
</protein>
<name>A0A1W6LIJ4_9BURK</name>
<dbReference type="Proteomes" id="UP000193427">
    <property type="component" value="Chromosome"/>
</dbReference>
<organism evidence="1 2">
    <name type="scientific">Piscinibacter gummiphilus</name>
    <dbReference type="NCBI Taxonomy" id="946333"/>
    <lineage>
        <taxon>Bacteria</taxon>
        <taxon>Pseudomonadati</taxon>
        <taxon>Pseudomonadota</taxon>
        <taxon>Betaproteobacteria</taxon>
        <taxon>Burkholderiales</taxon>
        <taxon>Sphaerotilaceae</taxon>
        <taxon>Piscinibacter</taxon>
    </lineage>
</organism>
<evidence type="ECO:0000313" key="2">
    <source>
        <dbReference type="Proteomes" id="UP000193427"/>
    </source>
</evidence>
<dbReference type="AlphaFoldDB" id="A0A1W6LIJ4"/>
<evidence type="ECO:0008006" key="3">
    <source>
        <dbReference type="Google" id="ProtNLM"/>
    </source>
</evidence>
<dbReference type="Pfam" id="PF08811">
    <property type="entry name" value="DUF1800"/>
    <property type="match status" value="1"/>
</dbReference>
<reference evidence="1 2" key="1">
    <citation type="submission" date="2016-04" db="EMBL/GenBank/DDBJ databases">
        <title>Complete genome sequence of natural rubber-degrading, novel Gram-negative bacterium, Rhizobacter gummiphilus strain NS21.</title>
        <authorList>
            <person name="Tabata M."/>
            <person name="Kasai D."/>
            <person name="Fukuda M."/>
        </authorList>
    </citation>
    <scope>NUCLEOTIDE SEQUENCE [LARGE SCALE GENOMIC DNA]</scope>
    <source>
        <strain evidence="1 2">NS21</strain>
    </source>
</reference>
<dbReference type="PANTHER" id="PTHR43737:SF1">
    <property type="entry name" value="DUF1501 DOMAIN-CONTAINING PROTEIN"/>
    <property type="match status" value="1"/>
</dbReference>